<evidence type="ECO:0000313" key="3">
    <source>
        <dbReference type="EMBL" id="EJK67498.1"/>
    </source>
</evidence>
<evidence type="ECO:0000313" key="4">
    <source>
        <dbReference type="Proteomes" id="UP000266841"/>
    </source>
</evidence>
<feature type="transmembrane region" description="Helical" evidence="2">
    <location>
        <begin position="66"/>
        <end position="84"/>
    </location>
</feature>
<dbReference type="eggNOG" id="ENOG502QYT6">
    <property type="taxonomic scope" value="Eukaryota"/>
</dbReference>
<name>K0SMF9_THAOC</name>
<dbReference type="Pfam" id="PF05096">
    <property type="entry name" value="Glu_cyclase_2"/>
    <property type="match status" value="1"/>
</dbReference>
<dbReference type="SUPFAM" id="SSF75011">
    <property type="entry name" value="3-carboxy-cis,cis-mucoante lactonizing enzyme"/>
    <property type="match status" value="1"/>
</dbReference>
<dbReference type="PANTHER" id="PTHR31270">
    <property type="entry name" value="GLUTAMINYL-PEPTIDE CYCLOTRANSFERASE"/>
    <property type="match status" value="1"/>
</dbReference>
<keyword evidence="4" id="KW-1185">Reference proteome</keyword>
<keyword evidence="2" id="KW-0812">Transmembrane</keyword>
<dbReference type="Proteomes" id="UP000266841">
    <property type="component" value="Unassembled WGS sequence"/>
</dbReference>
<proteinExistence type="predicted"/>
<feature type="region of interest" description="Disordered" evidence="1">
    <location>
        <begin position="1"/>
        <end position="38"/>
    </location>
</feature>
<protein>
    <submittedName>
        <fullName evidence="3">Uncharacterized protein</fullName>
    </submittedName>
</protein>
<accession>K0SMF9</accession>
<dbReference type="EMBL" id="AGNL01013011">
    <property type="protein sequence ID" value="EJK67498.1"/>
    <property type="molecule type" value="Genomic_DNA"/>
</dbReference>
<dbReference type="AlphaFoldDB" id="K0SMF9"/>
<keyword evidence="2" id="KW-1133">Transmembrane helix</keyword>
<organism evidence="3 4">
    <name type="scientific">Thalassiosira oceanica</name>
    <name type="common">Marine diatom</name>
    <dbReference type="NCBI Taxonomy" id="159749"/>
    <lineage>
        <taxon>Eukaryota</taxon>
        <taxon>Sar</taxon>
        <taxon>Stramenopiles</taxon>
        <taxon>Ochrophyta</taxon>
        <taxon>Bacillariophyta</taxon>
        <taxon>Coscinodiscophyceae</taxon>
        <taxon>Thalassiosirophycidae</taxon>
        <taxon>Thalassiosirales</taxon>
        <taxon>Thalassiosiraceae</taxon>
        <taxon>Thalassiosira</taxon>
    </lineage>
</organism>
<dbReference type="InterPro" id="IPR007788">
    <property type="entry name" value="QCT"/>
</dbReference>
<reference evidence="3 4" key="1">
    <citation type="journal article" date="2012" name="Genome Biol.">
        <title>Genome and low-iron response of an oceanic diatom adapted to chronic iron limitation.</title>
        <authorList>
            <person name="Lommer M."/>
            <person name="Specht M."/>
            <person name="Roy A.S."/>
            <person name="Kraemer L."/>
            <person name="Andreson R."/>
            <person name="Gutowska M.A."/>
            <person name="Wolf J."/>
            <person name="Bergner S.V."/>
            <person name="Schilhabel M.B."/>
            <person name="Klostermeier U.C."/>
            <person name="Beiko R.G."/>
            <person name="Rosenstiel P."/>
            <person name="Hippler M."/>
            <person name="Laroche J."/>
        </authorList>
    </citation>
    <scope>NUCLEOTIDE SEQUENCE [LARGE SCALE GENOMIC DNA]</scope>
    <source>
        <strain evidence="3 4">CCMP1005</strain>
    </source>
</reference>
<sequence>MTKNKPYTAVLGTDDDPFDGVDGLEPPTSNSRDEDESGYASQALDLEHALAHIESRQNEKAMKCKLLFATMLVATIAFGGRELYITQLHDHDTHALDDSDPAGSFGGDFAVDGEGSDKIIEMVKVNGEVGDVVDDSLGEFAEPTVDDELQDNELDTRTGDFVYDIDSEIAEDIEEEESLAELYKDAEEEEEEEDEGYYYYYYDDNDESEKNKEEEIVGTISTAFSVLEQVDHDPTSFTQGLSYGSSGKLYETTGLNGHSKVRIINPETFEVEKSIDLDRSFFGEGSAFFKDKNGNARLIEITWQNQQGFIYDAETLEQLDSFQYTTTLPRNEGWGITYNPSFREFIVSDGSSNLYFWDRDTLEEKRSISVTRFDGRRQDQLNELEYMGGLICCNIWHSDEIICVDPDSGKSVREYDMSTLWPAGERGNRENVLNGIAIGDDHVLLTGKRWNRMYKIVFDDWSTLLGRDSVEESAVELVPAINLTGPVPDYFVPLSSEERRAMKDRLTETLMKTRSALKMSASNTENGNEPAPQRTLVLDSQLPKQFMHMHHMKTGGTSVDGLISCALRRQRNLANDTRSVRYSNLSECGSGVKRCMEKLAKDLNSSVVNNVFYRNDENGAALVDPENSFDPADIPDDDRNICSTNDNSVMSYCASLHAVRTFGWKDVDKITEMKDVLKEVVSGVFTSKVNHTRERDYLYDPNDSCAVQMIGHQATNLLSSNGLYNVANDVSFPREQDIVDEAIRNLREQFTWIGLTDRIEESVDSFREIFPFLAENLTEQALNLKEEFEKQGEQVDDELFSLPFNYTDKGCPFGHRNAGKDPACGTEEMDDETIELVHRISNRDVAVYRAAQERFEIQQEVLREFKESLEERWK</sequence>
<comment type="caution">
    <text evidence="3">The sequence shown here is derived from an EMBL/GenBank/DDBJ whole genome shotgun (WGS) entry which is preliminary data.</text>
</comment>
<evidence type="ECO:0000256" key="1">
    <source>
        <dbReference type="SAM" id="MobiDB-lite"/>
    </source>
</evidence>
<dbReference type="GO" id="GO:0016603">
    <property type="term" value="F:glutaminyl-peptide cyclotransferase activity"/>
    <property type="evidence" value="ECO:0007669"/>
    <property type="project" value="InterPro"/>
</dbReference>
<dbReference type="PANTHER" id="PTHR31270:SF1">
    <property type="entry name" value="GLUTAMINYL-PEPTIDE CYCLOTRANSFERASE"/>
    <property type="match status" value="1"/>
</dbReference>
<dbReference type="Gene3D" id="3.40.50.300">
    <property type="entry name" value="P-loop containing nucleotide triphosphate hydrolases"/>
    <property type="match status" value="1"/>
</dbReference>
<keyword evidence="2" id="KW-0472">Membrane</keyword>
<dbReference type="InterPro" id="IPR027417">
    <property type="entry name" value="P-loop_NTPase"/>
</dbReference>
<gene>
    <name evidence="3" type="ORF">THAOC_11462</name>
</gene>
<evidence type="ECO:0000256" key="2">
    <source>
        <dbReference type="SAM" id="Phobius"/>
    </source>
</evidence>
<dbReference type="OrthoDB" id="409395at2759"/>